<name>A0AA44KZ48_9BACI</name>
<organism evidence="1 2">
    <name type="scientific">Bacillus proteolyticus</name>
    <dbReference type="NCBI Taxonomy" id="2026192"/>
    <lineage>
        <taxon>Bacteria</taxon>
        <taxon>Bacillati</taxon>
        <taxon>Bacillota</taxon>
        <taxon>Bacilli</taxon>
        <taxon>Bacillales</taxon>
        <taxon>Bacillaceae</taxon>
        <taxon>Bacillus</taxon>
        <taxon>Bacillus cereus group</taxon>
    </lineage>
</organism>
<evidence type="ECO:0000313" key="1">
    <source>
        <dbReference type="EMBL" id="OJE50548.1"/>
    </source>
</evidence>
<comment type="caution">
    <text evidence="1">The sequence shown here is derived from an EMBL/GenBank/DDBJ whole genome shotgun (WGS) entry which is preliminary data.</text>
</comment>
<accession>A0AA44KZ48</accession>
<reference evidence="1 2" key="1">
    <citation type="submission" date="2016-06" db="EMBL/GenBank/DDBJ databases">
        <title>First insights into the genetic diversity and population structure of in the Bacillus cereus group bacteria from diverse marine environments.</title>
        <authorList>
            <person name="Liu Y."/>
            <person name="Lai Q."/>
            <person name="Shao Z."/>
        </authorList>
    </citation>
    <scope>NUCLEOTIDE SEQUENCE [LARGE SCALE GENOMIC DNA]</scope>
    <source>
        <strain evidence="1 2">TD42</strain>
    </source>
</reference>
<sequence>MKKINLLIAGVLTLGLVACGTEETEVKTKKETKKAEEQQCQERARYNKIIVEWESNTYY</sequence>
<proteinExistence type="predicted"/>
<dbReference type="PROSITE" id="PS51257">
    <property type="entry name" value="PROKAR_LIPOPROTEIN"/>
    <property type="match status" value="1"/>
</dbReference>
<dbReference type="AlphaFoldDB" id="A0AA44KZ48"/>
<gene>
    <name evidence="1" type="ORF">BAQ49_22855</name>
</gene>
<evidence type="ECO:0000313" key="2">
    <source>
        <dbReference type="Proteomes" id="UP000183185"/>
    </source>
</evidence>
<dbReference type="Proteomes" id="UP000183185">
    <property type="component" value="Unassembled WGS sequence"/>
</dbReference>
<protein>
    <recommendedName>
        <fullName evidence="3">Lipoprotein</fullName>
    </recommendedName>
</protein>
<dbReference type="RefSeq" id="WP_071744314.1">
    <property type="nucleotide sequence ID" value="NZ_MACH01000041.1"/>
</dbReference>
<dbReference type="EMBL" id="MACH01000041">
    <property type="protein sequence ID" value="OJE50548.1"/>
    <property type="molecule type" value="Genomic_DNA"/>
</dbReference>
<evidence type="ECO:0008006" key="3">
    <source>
        <dbReference type="Google" id="ProtNLM"/>
    </source>
</evidence>